<gene>
    <name evidence="1" type="ORF">AB5J55_33770</name>
</gene>
<dbReference type="RefSeq" id="WP_369274236.1">
    <property type="nucleotide sequence ID" value="NZ_CP163432.1"/>
</dbReference>
<name>A0AB39N8G5_9ACTN</name>
<sequence length="131" mass="15257">MKWQLAVKERWFCSWCYAWTELGYQPQEVSRPQYQPMHLRWERAESPDLPENVAHCYDEAHAYDDFGATLCGMRHDTLSASPYGMWTPEAQNACQACKEAAAAIDQRWPLEMRGGKRIHPMPPPDSNWPPF</sequence>
<protein>
    <submittedName>
        <fullName evidence="1">Uncharacterized protein</fullName>
    </submittedName>
</protein>
<dbReference type="EMBL" id="CP163432">
    <property type="protein sequence ID" value="XDQ14257.1"/>
    <property type="molecule type" value="Genomic_DNA"/>
</dbReference>
<evidence type="ECO:0000313" key="1">
    <source>
        <dbReference type="EMBL" id="XDQ14257.1"/>
    </source>
</evidence>
<accession>A0AB39N8G5</accession>
<proteinExistence type="predicted"/>
<reference evidence="1" key="1">
    <citation type="submission" date="2024-07" db="EMBL/GenBank/DDBJ databases">
        <authorList>
            <person name="Yu S.T."/>
        </authorList>
    </citation>
    <scope>NUCLEOTIDE SEQUENCE</scope>
    <source>
        <strain evidence="1">R11</strain>
    </source>
</reference>
<organism evidence="1">
    <name type="scientific">Streptomyces sp. R11</name>
    <dbReference type="NCBI Taxonomy" id="3238625"/>
    <lineage>
        <taxon>Bacteria</taxon>
        <taxon>Bacillati</taxon>
        <taxon>Actinomycetota</taxon>
        <taxon>Actinomycetes</taxon>
        <taxon>Kitasatosporales</taxon>
        <taxon>Streptomycetaceae</taxon>
        <taxon>Streptomyces</taxon>
    </lineage>
</organism>
<dbReference type="AlphaFoldDB" id="A0AB39N8G5"/>